<dbReference type="PANTHER" id="PTHR11920">
    <property type="entry name" value="GUANYLYL CYCLASE"/>
    <property type="match status" value="1"/>
</dbReference>
<evidence type="ECO:0000256" key="1">
    <source>
        <dbReference type="ARBA" id="ARBA00012202"/>
    </source>
</evidence>
<dbReference type="GO" id="GO:0001653">
    <property type="term" value="F:peptide receptor activity"/>
    <property type="evidence" value="ECO:0007669"/>
    <property type="project" value="TreeGrafter"/>
</dbReference>
<organism evidence="7 8">
    <name type="scientific">Plakobranchus ocellatus</name>
    <dbReference type="NCBI Taxonomy" id="259542"/>
    <lineage>
        <taxon>Eukaryota</taxon>
        <taxon>Metazoa</taxon>
        <taxon>Spiralia</taxon>
        <taxon>Lophotrochozoa</taxon>
        <taxon>Mollusca</taxon>
        <taxon>Gastropoda</taxon>
        <taxon>Heterobranchia</taxon>
        <taxon>Euthyneura</taxon>
        <taxon>Panpulmonata</taxon>
        <taxon>Sacoglossa</taxon>
        <taxon>Placobranchoidea</taxon>
        <taxon>Plakobranchidae</taxon>
        <taxon>Plakobranchus</taxon>
    </lineage>
</organism>
<dbReference type="GO" id="GO:0004383">
    <property type="term" value="F:guanylate cyclase activity"/>
    <property type="evidence" value="ECO:0007669"/>
    <property type="project" value="UniProtKB-EC"/>
</dbReference>
<keyword evidence="4" id="KW-0141">cGMP biosynthesis</keyword>
<dbReference type="SUPFAM" id="SSF56112">
    <property type="entry name" value="Protein kinase-like (PK-like)"/>
    <property type="match status" value="1"/>
</dbReference>
<evidence type="ECO:0000256" key="3">
    <source>
        <dbReference type="ARBA" id="ARBA00023239"/>
    </source>
</evidence>
<proteinExistence type="predicted"/>
<dbReference type="InterPro" id="IPR001245">
    <property type="entry name" value="Ser-Thr/Tyr_kinase_cat_dom"/>
</dbReference>
<dbReference type="AlphaFoldDB" id="A0AAV3ZAT9"/>
<keyword evidence="5" id="KW-0175">Coiled coil</keyword>
<dbReference type="InterPro" id="IPR011009">
    <property type="entry name" value="Kinase-like_dom_sf"/>
</dbReference>
<dbReference type="PROSITE" id="PS50011">
    <property type="entry name" value="PROTEIN_KINASE_DOM"/>
    <property type="match status" value="1"/>
</dbReference>
<comment type="caution">
    <text evidence="7">The sequence shown here is derived from an EMBL/GenBank/DDBJ whole genome shotgun (WGS) entry which is preliminary data.</text>
</comment>
<evidence type="ECO:0000256" key="4">
    <source>
        <dbReference type="ARBA" id="ARBA00023293"/>
    </source>
</evidence>
<evidence type="ECO:0000256" key="2">
    <source>
        <dbReference type="ARBA" id="ARBA00022741"/>
    </source>
</evidence>
<feature type="coiled-coil region" evidence="5">
    <location>
        <begin position="145"/>
        <end position="172"/>
    </location>
</feature>
<dbReference type="EC" id="4.6.1.2" evidence="1"/>
<dbReference type="Pfam" id="PF07714">
    <property type="entry name" value="PK_Tyr_Ser-Thr"/>
    <property type="match status" value="1"/>
</dbReference>
<keyword evidence="2" id="KW-0547">Nucleotide-binding</keyword>
<dbReference type="EMBL" id="BLXT01002238">
    <property type="protein sequence ID" value="GFN92264.1"/>
    <property type="molecule type" value="Genomic_DNA"/>
</dbReference>
<keyword evidence="8" id="KW-1185">Reference proteome</keyword>
<dbReference type="GO" id="GO:0004672">
    <property type="term" value="F:protein kinase activity"/>
    <property type="evidence" value="ECO:0007669"/>
    <property type="project" value="InterPro"/>
</dbReference>
<evidence type="ECO:0000313" key="7">
    <source>
        <dbReference type="EMBL" id="GFN92264.1"/>
    </source>
</evidence>
<accession>A0AAV3ZAT9</accession>
<dbReference type="Proteomes" id="UP000735302">
    <property type="component" value="Unassembled WGS sequence"/>
</dbReference>
<protein>
    <recommendedName>
        <fullName evidence="1">guanylate cyclase</fullName>
        <ecNumber evidence="1">4.6.1.2</ecNumber>
    </recommendedName>
</protein>
<dbReference type="GO" id="GO:0005524">
    <property type="term" value="F:ATP binding"/>
    <property type="evidence" value="ECO:0007669"/>
    <property type="project" value="InterPro"/>
</dbReference>
<dbReference type="PANTHER" id="PTHR11920:SF335">
    <property type="entry name" value="GUANYLATE CYCLASE"/>
    <property type="match status" value="1"/>
</dbReference>
<name>A0AAV3ZAT9_9GAST</name>
<evidence type="ECO:0000256" key="5">
    <source>
        <dbReference type="SAM" id="Coils"/>
    </source>
</evidence>
<sequence length="239" mass="27299">MVAVGETVRTVKYLSMVNLYSFFYRDFWTAPELLRSDLEDWPTQACDIYSYAIILQELFTRDDPYFELAEHLTPEQILDAVVHNRLRPEPSLDAPIIVRQVMELAWSDIPTARPTFEQIGKMLRRGRSSRKTIMDNMMEAMEDYTSHLEDEVEAKESALQSLKTDLDNLMTDMVPPQVTESLASGQKFESRIHSALGLIMMEIVGWSVAMETTAIDKALTVLDELSAQLKQASCTPIHF</sequence>
<keyword evidence="3" id="KW-0456">Lyase</keyword>
<evidence type="ECO:0000259" key="6">
    <source>
        <dbReference type="PROSITE" id="PS50011"/>
    </source>
</evidence>
<evidence type="ECO:0000313" key="8">
    <source>
        <dbReference type="Proteomes" id="UP000735302"/>
    </source>
</evidence>
<dbReference type="InterPro" id="IPR000719">
    <property type="entry name" value="Prot_kinase_dom"/>
</dbReference>
<reference evidence="7 8" key="1">
    <citation type="journal article" date="2021" name="Elife">
        <title>Chloroplast acquisition without the gene transfer in kleptoplastic sea slugs, Plakobranchus ocellatus.</title>
        <authorList>
            <person name="Maeda T."/>
            <person name="Takahashi S."/>
            <person name="Yoshida T."/>
            <person name="Shimamura S."/>
            <person name="Takaki Y."/>
            <person name="Nagai Y."/>
            <person name="Toyoda A."/>
            <person name="Suzuki Y."/>
            <person name="Arimoto A."/>
            <person name="Ishii H."/>
            <person name="Satoh N."/>
            <person name="Nishiyama T."/>
            <person name="Hasebe M."/>
            <person name="Maruyama T."/>
            <person name="Minagawa J."/>
            <person name="Obokata J."/>
            <person name="Shigenobu S."/>
        </authorList>
    </citation>
    <scope>NUCLEOTIDE SEQUENCE [LARGE SCALE GENOMIC DNA]</scope>
</reference>
<dbReference type="GO" id="GO:0004016">
    <property type="term" value="F:adenylate cyclase activity"/>
    <property type="evidence" value="ECO:0007669"/>
    <property type="project" value="TreeGrafter"/>
</dbReference>
<dbReference type="GO" id="GO:0005886">
    <property type="term" value="C:plasma membrane"/>
    <property type="evidence" value="ECO:0007669"/>
    <property type="project" value="TreeGrafter"/>
</dbReference>
<dbReference type="InterPro" id="IPR050401">
    <property type="entry name" value="Cyclic_nucleotide_synthase"/>
</dbReference>
<feature type="domain" description="Protein kinase" evidence="6">
    <location>
        <begin position="1"/>
        <end position="133"/>
    </location>
</feature>
<dbReference type="Gene3D" id="1.10.510.10">
    <property type="entry name" value="Transferase(Phosphotransferase) domain 1"/>
    <property type="match status" value="1"/>
</dbReference>
<dbReference type="GO" id="GO:0007168">
    <property type="term" value="P:receptor guanylyl cyclase signaling pathway"/>
    <property type="evidence" value="ECO:0007669"/>
    <property type="project" value="TreeGrafter"/>
</dbReference>
<gene>
    <name evidence="7" type="ORF">PoB_001877000</name>
</gene>